<protein>
    <submittedName>
        <fullName evidence="1">Uncharacterized protein</fullName>
    </submittedName>
</protein>
<reference evidence="1 2" key="1">
    <citation type="submission" date="2020-07" db="EMBL/GenBank/DDBJ databases">
        <title>Sequencing the genomes of 1000 actinobacteria strains.</title>
        <authorList>
            <person name="Klenk H.-P."/>
        </authorList>
    </citation>
    <scope>NUCLEOTIDE SEQUENCE [LARGE SCALE GENOMIC DNA]</scope>
    <source>
        <strain evidence="1 2">DSM 27576</strain>
    </source>
</reference>
<organism evidence="1 2">
    <name type="scientific">Microbacterium halimionae</name>
    <dbReference type="NCBI Taxonomy" id="1526413"/>
    <lineage>
        <taxon>Bacteria</taxon>
        <taxon>Bacillati</taxon>
        <taxon>Actinomycetota</taxon>
        <taxon>Actinomycetes</taxon>
        <taxon>Micrococcales</taxon>
        <taxon>Microbacteriaceae</taxon>
        <taxon>Microbacterium</taxon>
    </lineage>
</organism>
<accession>A0A7W3JQE6</accession>
<keyword evidence="2" id="KW-1185">Reference proteome</keyword>
<dbReference type="RefSeq" id="WP_167045184.1">
    <property type="nucleotide sequence ID" value="NZ_JAAOZB010000001.1"/>
</dbReference>
<dbReference type="AlphaFoldDB" id="A0A7W3JQE6"/>
<evidence type="ECO:0000313" key="1">
    <source>
        <dbReference type="EMBL" id="MBA8817051.1"/>
    </source>
</evidence>
<comment type="caution">
    <text evidence="1">The sequence shown here is derived from an EMBL/GenBank/DDBJ whole genome shotgun (WGS) entry which is preliminary data.</text>
</comment>
<proteinExistence type="predicted"/>
<gene>
    <name evidence="1" type="ORF">FHX48_002145</name>
</gene>
<dbReference type="EMBL" id="JACGWY010000004">
    <property type="protein sequence ID" value="MBA8817051.1"/>
    <property type="molecule type" value="Genomic_DNA"/>
</dbReference>
<dbReference type="Proteomes" id="UP000526083">
    <property type="component" value="Unassembled WGS sequence"/>
</dbReference>
<evidence type="ECO:0000313" key="2">
    <source>
        <dbReference type="Proteomes" id="UP000526083"/>
    </source>
</evidence>
<sequence length="330" mass="36693">MEWESDNTAGAWLRERVDEPWRGTMHDVVPRGFPAYARVFHPGFRDRPVGQPWPPLPYRAHEREWEAFQNSSPEIDTENVTWAETAHALGTQMHSGAQWQRLVAPGVIVENEDGPRDTDGWRYSSPVVGELDPAVLSQLTHHLAAHTTTPGAGYVALWEGWGDLMGHMGVTPSRTFFAMSNAGESGGDRHDEMLARSITSPIDDSFRKPRWQPGILSDEISQSGRFHLPDRDYVLFRGDISAFAEPDWFENVPWRDLEAESNGFAPSAHSPSLIWPADHSWVVVSEVDFDSTIVAGSSALIQAVCADPDLEARAIAEGSSLQWDADELNA</sequence>
<name>A0A7W3JQE6_9MICO</name>